<evidence type="ECO:0000259" key="1">
    <source>
        <dbReference type="PROSITE" id="PS00028"/>
    </source>
</evidence>
<feature type="non-terminal residue" evidence="2">
    <location>
        <position position="120"/>
    </location>
</feature>
<dbReference type="InterPro" id="IPR013087">
    <property type="entry name" value="Znf_C2H2_type"/>
</dbReference>
<protein>
    <recommendedName>
        <fullName evidence="1">C2H2-type domain-containing protein</fullName>
    </recommendedName>
</protein>
<organism evidence="2 3">
    <name type="scientific">Brenthis ino</name>
    <name type="common">lesser marbled fritillary</name>
    <dbReference type="NCBI Taxonomy" id="405034"/>
    <lineage>
        <taxon>Eukaryota</taxon>
        <taxon>Metazoa</taxon>
        <taxon>Ecdysozoa</taxon>
        <taxon>Arthropoda</taxon>
        <taxon>Hexapoda</taxon>
        <taxon>Insecta</taxon>
        <taxon>Pterygota</taxon>
        <taxon>Neoptera</taxon>
        <taxon>Endopterygota</taxon>
        <taxon>Lepidoptera</taxon>
        <taxon>Glossata</taxon>
        <taxon>Ditrysia</taxon>
        <taxon>Papilionoidea</taxon>
        <taxon>Nymphalidae</taxon>
        <taxon>Heliconiinae</taxon>
        <taxon>Argynnini</taxon>
        <taxon>Brenthis</taxon>
    </lineage>
</organism>
<evidence type="ECO:0000313" key="3">
    <source>
        <dbReference type="Proteomes" id="UP000838878"/>
    </source>
</evidence>
<gene>
    <name evidence="2" type="ORF">BINO364_LOCUS8214</name>
</gene>
<dbReference type="AlphaFoldDB" id="A0A8J9UZ02"/>
<accession>A0A8J9UZ02</accession>
<proteinExistence type="predicted"/>
<dbReference type="Proteomes" id="UP000838878">
    <property type="component" value="Chromosome 3"/>
</dbReference>
<sequence>MKRLLNRGREGKIAQRPECRQLIKQQVNHLQNERCEELDKKRDEARPILASPYNYIVDGVLSCPKCARTFINKVGYTSHQRAHHREAQRDPHLQHYSKVLVVAVVESSQNTSSSSLSIFI</sequence>
<dbReference type="OrthoDB" id="410404at2759"/>
<dbReference type="PROSITE" id="PS00028">
    <property type="entry name" value="ZINC_FINGER_C2H2_1"/>
    <property type="match status" value="1"/>
</dbReference>
<dbReference type="Gene3D" id="3.30.160.60">
    <property type="entry name" value="Classic Zinc Finger"/>
    <property type="match status" value="1"/>
</dbReference>
<feature type="domain" description="C2H2-type" evidence="1">
    <location>
        <begin position="63"/>
        <end position="84"/>
    </location>
</feature>
<evidence type="ECO:0000313" key="2">
    <source>
        <dbReference type="EMBL" id="CAH0722222.1"/>
    </source>
</evidence>
<keyword evidence="3" id="KW-1185">Reference proteome</keyword>
<name>A0A8J9UZ02_9NEOP</name>
<reference evidence="2" key="1">
    <citation type="submission" date="2021-12" db="EMBL/GenBank/DDBJ databases">
        <authorList>
            <person name="Martin H S."/>
        </authorList>
    </citation>
    <scope>NUCLEOTIDE SEQUENCE</scope>
</reference>
<dbReference type="EMBL" id="OV170223">
    <property type="protein sequence ID" value="CAH0722222.1"/>
    <property type="molecule type" value="Genomic_DNA"/>
</dbReference>